<evidence type="ECO:0000256" key="3">
    <source>
        <dbReference type="PROSITE-ProRule" id="PRU00176"/>
    </source>
</evidence>
<feature type="repeat" description="PPR" evidence="5">
    <location>
        <begin position="644"/>
        <end position="678"/>
    </location>
</feature>
<evidence type="ECO:0000259" key="8">
    <source>
        <dbReference type="PROSITE" id="PS50206"/>
    </source>
</evidence>
<dbReference type="GO" id="GO:0003723">
    <property type="term" value="F:RNA binding"/>
    <property type="evidence" value="ECO:0007669"/>
    <property type="project" value="UniProtKB-UniRule"/>
</dbReference>
<evidence type="ECO:0008006" key="11">
    <source>
        <dbReference type="Google" id="ProtNLM"/>
    </source>
</evidence>
<dbReference type="PROSITE" id="PS50206">
    <property type="entry name" value="RHODANESE_3"/>
    <property type="match status" value="1"/>
</dbReference>
<gene>
    <name evidence="9" type="ORF">R1flu_017468</name>
</gene>
<dbReference type="InterPro" id="IPR035979">
    <property type="entry name" value="RBD_domain_sf"/>
</dbReference>
<dbReference type="CDD" id="cd00590">
    <property type="entry name" value="RRM_SF"/>
    <property type="match status" value="1"/>
</dbReference>
<dbReference type="SUPFAM" id="SSF54534">
    <property type="entry name" value="FKBP-like"/>
    <property type="match status" value="1"/>
</dbReference>
<keyword evidence="4" id="KW-0413">Isomerase</keyword>
<dbReference type="PANTHER" id="PTHR46128">
    <property type="entry name" value="MITOCHONDRIAL GROUP I INTRON SPLICING FACTOR CCM1"/>
    <property type="match status" value="1"/>
</dbReference>
<dbReference type="Gene3D" id="3.30.70.330">
    <property type="match status" value="1"/>
</dbReference>
<dbReference type="Pfam" id="PF00076">
    <property type="entry name" value="RRM_1"/>
    <property type="match status" value="1"/>
</dbReference>
<protein>
    <recommendedName>
        <fullName evidence="11">Peptidylprolyl isomerase</fullName>
    </recommendedName>
</protein>
<keyword evidence="4" id="KW-0697">Rotamase</keyword>
<proteinExistence type="inferred from homology"/>
<dbReference type="Proteomes" id="UP001605036">
    <property type="component" value="Unassembled WGS sequence"/>
</dbReference>
<dbReference type="InterPro" id="IPR046357">
    <property type="entry name" value="PPIase_dom_sf"/>
</dbReference>
<dbReference type="Pfam" id="PF01535">
    <property type="entry name" value="PPR"/>
    <property type="match status" value="1"/>
</dbReference>
<evidence type="ECO:0000259" key="7">
    <source>
        <dbReference type="PROSITE" id="PS50198"/>
    </source>
</evidence>
<feature type="domain" description="Rhodanese" evidence="8">
    <location>
        <begin position="232"/>
        <end position="298"/>
    </location>
</feature>
<dbReference type="InterPro" id="IPR001763">
    <property type="entry name" value="Rhodanese-like_dom"/>
</dbReference>
<feature type="repeat" description="PPR" evidence="5">
    <location>
        <begin position="889"/>
        <end position="923"/>
    </location>
</feature>
<feature type="repeat" description="PPR" evidence="5">
    <location>
        <begin position="539"/>
        <end position="573"/>
    </location>
</feature>
<feature type="repeat" description="PPR" evidence="5">
    <location>
        <begin position="749"/>
        <end position="783"/>
    </location>
</feature>
<feature type="domain" description="RRM" evidence="6">
    <location>
        <begin position="337"/>
        <end position="418"/>
    </location>
</feature>
<feature type="repeat" description="PPR" evidence="5">
    <location>
        <begin position="714"/>
        <end position="748"/>
    </location>
</feature>
<dbReference type="InterPro" id="IPR012677">
    <property type="entry name" value="Nucleotide-bd_a/b_plait_sf"/>
</dbReference>
<dbReference type="SUPFAM" id="SSF54928">
    <property type="entry name" value="RNA-binding domain, RBD"/>
    <property type="match status" value="1"/>
</dbReference>
<dbReference type="PROSITE" id="PS50198">
    <property type="entry name" value="PPIC_PPIASE_2"/>
    <property type="match status" value="1"/>
</dbReference>
<evidence type="ECO:0000256" key="4">
    <source>
        <dbReference type="PROSITE-ProRule" id="PRU00278"/>
    </source>
</evidence>
<dbReference type="Gene3D" id="1.25.40.10">
    <property type="entry name" value="Tetratricopeptide repeat domain"/>
    <property type="match status" value="4"/>
</dbReference>
<dbReference type="SUPFAM" id="SSF52821">
    <property type="entry name" value="Rhodanese/Cell cycle control phosphatase"/>
    <property type="match status" value="1"/>
</dbReference>
<dbReference type="NCBIfam" id="TIGR00756">
    <property type="entry name" value="PPR"/>
    <property type="match status" value="12"/>
</dbReference>
<dbReference type="SMART" id="SM00360">
    <property type="entry name" value="RRM"/>
    <property type="match status" value="1"/>
</dbReference>
<evidence type="ECO:0000256" key="2">
    <source>
        <dbReference type="ARBA" id="ARBA00022737"/>
    </source>
</evidence>
<feature type="repeat" description="PPR" evidence="5">
    <location>
        <begin position="679"/>
        <end position="713"/>
    </location>
</feature>
<feature type="repeat" description="PPR" evidence="5">
    <location>
        <begin position="784"/>
        <end position="818"/>
    </location>
</feature>
<dbReference type="Pfam" id="PF13041">
    <property type="entry name" value="PPR_2"/>
    <property type="match status" value="1"/>
</dbReference>
<dbReference type="InterPro" id="IPR036873">
    <property type="entry name" value="Rhodanese-like_dom_sf"/>
</dbReference>
<evidence type="ECO:0000313" key="9">
    <source>
        <dbReference type="EMBL" id="KAL2649340.1"/>
    </source>
</evidence>
<dbReference type="Pfam" id="PF13616">
    <property type="entry name" value="Rotamase_3"/>
    <property type="match status" value="1"/>
</dbReference>
<keyword evidence="2" id="KW-0677">Repeat</keyword>
<feature type="repeat" description="PPR" evidence="5">
    <location>
        <begin position="854"/>
        <end position="888"/>
    </location>
</feature>
<feature type="repeat" description="PPR" evidence="5">
    <location>
        <begin position="504"/>
        <end position="538"/>
    </location>
</feature>
<dbReference type="InterPro" id="IPR050872">
    <property type="entry name" value="PPR_P_subfamily"/>
</dbReference>
<dbReference type="PROSITE" id="PS50102">
    <property type="entry name" value="RRM"/>
    <property type="match status" value="1"/>
</dbReference>
<dbReference type="InterPro" id="IPR000504">
    <property type="entry name" value="RRM_dom"/>
</dbReference>
<dbReference type="InterPro" id="IPR000297">
    <property type="entry name" value="PPIase_PpiC"/>
</dbReference>
<keyword evidence="3" id="KW-0694">RNA-binding</keyword>
<dbReference type="InterPro" id="IPR011990">
    <property type="entry name" value="TPR-like_helical_dom_sf"/>
</dbReference>
<dbReference type="PANTHER" id="PTHR46128:SF102">
    <property type="entry name" value="PENTACOTRIPEPTIDE-REPEAT REGION OF PRORP DOMAIN-CONTAINING PROTEIN"/>
    <property type="match status" value="1"/>
</dbReference>
<sequence>MARIWEHMLQTQNSVACVIPFAGRVLAGSGRYASRSLSQLAQSAHPPWIELSSESVSRCSTYSRGAVMLGRRCLRNRFQILNLLPLPRTQSARISVISQASPGKVEAEGSVAISREDREILVQHLLVKEDQLPLLVEIQRRITQEGLDLSDLAAEYSICPSKDEGGMLGWLAMGQTDPAFEEAAFGAPVNKLVKVKTKYGWHLLQVLGERQAMKLEQIQVEEFHERMQDPSFLEEAQLIDVRELDQISIASIKGFEAYPLSGFGNWAPNIADDLDREKDNYLLCHHGMRSMQTAQWLQTQESSFNPSAVPGTSALLVYGQDECADVPNKREFDIDRGKIFVGNLPKNLQKCDIVGFFRSFGPIRDLILLRDHRDHEKNAGYCFIFFGGTEPHSSALKASEMDGAKFHGRTLRVKLDDGRWEKARKEERSAWTQGIETKDTRSAWHQERDHQSQRFREILTSTTASGVSVQAAFNKIGKHKYLPLFMCIQGYWFNKAKLCGVAGNSVIYNSIIEAHCKVGDMDKARELWSEMQEQGMVSSLQVFNVLMDGYCRIGDEENCLAVLNRIEEAGYEPTIVSYGCIINLYVKLGKMAEAVDMSKRMEAQGILHNKMTYAMLMNGYVRTGDCAGAFATFQSMYEKGIKPDVVVFNALVSAFSKNNEMPRALQTLQRMEQEGLNPSAQTYSIIIDGYARHGDVEMALKTVQTMMKAGCRPTAATYNAILHGFVHEGQIDKAAAILEDMNNAGVSPNQRSYTILIEGYAKLGVIGTAFEYFKSIKNGGFIIDVFAYSSLLKACCKSGRMQTAFAVLQEMKAVGIESNTYIYNILLDGWAQRGDLWEAADLMQQMQHNGTSPDVHTYTSFVNACCKAGDMVKATETFREMKRMGLQPNLRTYTTPIHGWSSAAYPEKALACFEEMKEQGVKPDEAVYQCLMTSLLSRAAVARDTVFKGIMTISSEMIASGYFVDPSTARYWQSFVRNAEKTPGPLTEAVQMTFHKP</sequence>
<dbReference type="Gene3D" id="3.10.50.40">
    <property type="match status" value="1"/>
</dbReference>
<dbReference type="SUPFAM" id="SSF81901">
    <property type="entry name" value="HCP-like"/>
    <property type="match status" value="1"/>
</dbReference>
<dbReference type="Gene3D" id="3.40.250.10">
    <property type="entry name" value="Rhodanese-like domain"/>
    <property type="match status" value="1"/>
</dbReference>
<feature type="repeat" description="PPR" evidence="5">
    <location>
        <begin position="819"/>
        <end position="853"/>
    </location>
</feature>
<organism evidence="9 10">
    <name type="scientific">Riccia fluitans</name>
    <dbReference type="NCBI Taxonomy" id="41844"/>
    <lineage>
        <taxon>Eukaryota</taxon>
        <taxon>Viridiplantae</taxon>
        <taxon>Streptophyta</taxon>
        <taxon>Embryophyta</taxon>
        <taxon>Marchantiophyta</taxon>
        <taxon>Marchantiopsida</taxon>
        <taxon>Marchantiidae</taxon>
        <taxon>Marchantiales</taxon>
        <taxon>Ricciaceae</taxon>
        <taxon>Riccia</taxon>
    </lineage>
</organism>
<accession>A0ABD1ZEC2</accession>
<dbReference type="GO" id="GO:0003755">
    <property type="term" value="F:peptidyl-prolyl cis-trans isomerase activity"/>
    <property type="evidence" value="ECO:0007669"/>
    <property type="project" value="UniProtKB-KW"/>
</dbReference>
<reference evidence="9 10" key="1">
    <citation type="submission" date="2024-09" db="EMBL/GenBank/DDBJ databases">
        <title>Chromosome-scale assembly of Riccia fluitans.</title>
        <authorList>
            <person name="Paukszto L."/>
            <person name="Sawicki J."/>
            <person name="Karawczyk K."/>
            <person name="Piernik-Szablinska J."/>
            <person name="Szczecinska M."/>
            <person name="Mazdziarz M."/>
        </authorList>
    </citation>
    <scope>NUCLEOTIDE SEQUENCE [LARGE SCALE GENOMIC DNA]</scope>
    <source>
        <strain evidence="9">Rf_01</strain>
        <tissue evidence="9">Aerial parts of the thallus</tissue>
    </source>
</reference>
<evidence type="ECO:0000256" key="1">
    <source>
        <dbReference type="ARBA" id="ARBA00007626"/>
    </source>
</evidence>
<feature type="repeat" description="PPR" evidence="5">
    <location>
        <begin position="574"/>
        <end position="608"/>
    </location>
</feature>
<dbReference type="Pfam" id="PF17177">
    <property type="entry name" value="PPR_long"/>
    <property type="match status" value="2"/>
</dbReference>
<evidence type="ECO:0000313" key="10">
    <source>
        <dbReference type="Proteomes" id="UP001605036"/>
    </source>
</evidence>
<dbReference type="InterPro" id="IPR033443">
    <property type="entry name" value="PROP1-like_PPR_dom"/>
</dbReference>
<dbReference type="PROSITE" id="PS51375">
    <property type="entry name" value="PPR"/>
    <property type="match status" value="12"/>
</dbReference>
<comment type="caution">
    <text evidence="9">The sequence shown here is derived from an EMBL/GenBank/DDBJ whole genome shotgun (WGS) entry which is preliminary data.</text>
</comment>
<dbReference type="AlphaFoldDB" id="A0ABD1ZEC2"/>
<comment type="similarity">
    <text evidence="1">Belongs to the PPR family. P subfamily.</text>
</comment>
<dbReference type="InterPro" id="IPR002885">
    <property type="entry name" value="PPR_rpt"/>
</dbReference>
<evidence type="ECO:0000259" key="6">
    <source>
        <dbReference type="PROSITE" id="PS50102"/>
    </source>
</evidence>
<keyword evidence="10" id="KW-1185">Reference proteome</keyword>
<evidence type="ECO:0000256" key="5">
    <source>
        <dbReference type="PROSITE-ProRule" id="PRU00708"/>
    </source>
</evidence>
<name>A0ABD1ZEC2_9MARC</name>
<feature type="repeat" description="PPR" evidence="5">
    <location>
        <begin position="609"/>
        <end position="643"/>
    </location>
</feature>
<feature type="domain" description="PpiC" evidence="7">
    <location>
        <begin position="117"/>
        <end position="208"/>
    </location>
</feature>
<dbReference type="EMBL" id="JBHFFA010000001">
    <property type="protein sequence ID" value="KAL2649340.1"/>
    <property type="molecule type" value="Genomic_DNA"/>
</dbReference>